<keyword evidence="3" id="KW-0378">Hydrolase</keyword>
<dbReference type="InterPro" id="IPR050738">
    <property type="entry name" value="Sulfatase"/>
</dbReference>
<keyword evidence="7" id="KW-1185">Reference proteome</keyword>
<keyword evidence="4" id="KW-0106">Calcium</keyword>
<feature type="domain" description="Sulfatase N-terminal" evidence="5">
    <location>
        <begin position="25"/>
        <end position="338"/>
    </location>
</feature>
<dbReference type="Proteomes" id="UP001597389">
    <property type="component" value="Unassembled WGS sequence"/>
</dbReference>
<dbReference type="PANTHER" id="PTHR42693:SF53">
    <property type="entry name" value="ENDO-4-O-SULFATASE"/>
    <property type="match status" value="1"/>
</dbReference>
<dbReference type="InterPro" id="IPR017850">
    <property type="entry name" value="Alkaline_phosphatase_core_sf"/>
</dbReference>
<dbReference type="Pfam" id="PF00884">
    <property type="entry name" value="Sulfatase"/>
    <property type="match status" value="1"/>
</dbReference>
<dbReference type="InterPro" id="IPR024607">
    <property type="entry name" value="Sulfatase_CS"/>
</dbReference>
<dbReference type="InterPro" id="IPR000917">
    <property type="entry name" value="Sulfatase_N"/>
</dbReference>
<evidence type="ECO:0000256" key="1">
    <source>
        <dbReference type="ARBA" id="ARBA00008779"/>
    </source>
</evidence>
<keyword evidence="2" id="KW-0479">Metal-binding</keyword>
<gene>
    <name evidence="6" type="ORF">ACFSW8_15025</name>
</gene>
<dbReference type="RefSeq" id="WP_377086922.1">
    <property type="nucleotide sequence ID" value="NZ_JBHSJL010000014.1"/>
</dbReference>
<evidence type="ECO:0000256" key="3">
    <source>
        <dbReference type="ARBA" id="ARBA00022801"/>
    </source>
</evidence>
<comment type="caution">
    <text evidence="6">The sequence shown here is derived from an EMBL/GenBank/DDBJ whole genome shotgun (WGS) entry which is preliminary data.</text>
</comment>
<name>A0ABW4ZEC3_9BACT</name>
<comment type="similarity">
    <text evidence="1">Belongs to the sulfatase family.</text>
</comment>
<dbReference type="SUPFAM" id="SSF53649">
    <property type="entry name" value="Alkaline phosphatase-like"/>
    <property type="match status" value="1"/>
</dbReference>
<sequence>MIKHFFKAALAGIAISQSTLADKQPNILFIVIDDAGYDDFSYAGCKDWKTPHIDSIAKNGTTFTNGYVTASVCGPSRAGLLTGRYQQSFGHEENITGGQAWKVPSEKFGLPTEIPTLGTLLQKKGYTTAVFGKWHLGEHENFHPNNRGFDHFVGFLGGSRSFWPLDKASHGHKLRINDTVIKSPEYLTDYLGKATAEFITQNKEKPFFAYLAYNAVHSPLHAKENDLQSLSHIDHNGRKLLGAMTVALDQSIGLVLDTLKKHNLEENTLIVFSNDNGAATYLKTDNGGLRGRKGTVWEGGLKVPFLVQWKGHIPANTTCSQPVNLLDAGSTFCKLAGYNAPAELDLPGTNLVSLANGKTIQRNLYWKRGNTSAIRNGQWKLITLKDKPTFLFDLNADPKETNNLLKQEDSIANKLDSSLKQWEATLPAPLWKKKVADQYDTFLMKYWD</sequence>
<dbReference type="Gene3D" id="3.40.720.10">
    <property type="entry name" value="Alkaline Phosphatase, subunit A"/>
    <property type="match status" value="1"/>
</dbReference>
<dbReference type="PROSITE" id="PS00523">
    <property type="entry name" value="SULFATASE_1"/>
    <property type="match status" value="1"/>
</dbReference>
<dbReference type="EMBL" id="JBHUJB010000073">
    <property type="protein sequence ID" value="MFD2160214.1"/>
    <property type="molecule type" value="Genomic_DNA"/>
</dbReference>
<evidence type="ECO:0000313" key="6">
    <source>
        <dbReference type="EMBL" id="MFD2160214.1"/>
    </source>
</evidence>
<reference evidence="7" key="1">
    <citation type="journal article" date="2019" name="Int. J. Syst. Evol. Microbiol.">
        <title>The Global Catalogue of Microorganisms (GCM) 10K type strain sequencing project: providing services to taxonomists for standard genome sequencing and annotation.</title>
        <authorList>
            <consortium name="The Broad Institute Genomics Platform"/>
            <consortium name="The Broad Institute Genome Sequencing Center for Infectious Disease"/>
            <person name="Wu L."/>
            <person name="Ma J."/>
        </authorList>
    </citation>
    <scope>NUCLEOTIDE SEQUENCE [LARGE SCALE GENOMIC DNA]</scope>
    <source>
        <strain evidence="7">CCUG 57942</strain>
    </source>
</reference>
<proteinExistence type="inferred from homology"/>
<evidence type="ECO:0000313" key="7">
    <source>
        <dbReference type="Proteomes" id="UP001597389"/>
    </source>
</evidence>
<evidence type="ECO:0000259" key="5">
    <source>
        <dbReference type="Pfam" id="PF00884"/>
    </source>
</evidence>
<organism evidence="6 7">
    <name type="scientific">Rubritalea tangerina</name>
    <dbReference type="NCBI Taxonomy" id="430798"/>
    <lineage>
        <taxon>Bacteria</taxon>
        <taxon>Pseudomonadati</taxon>
        <taxon>Verrucomicrobiota</taxon>
        <taxon>Verrucomicrobiia</taxon>
        <taxon>Verrucomicrobiales</taxon>
        <taxon>Rubritaleaceae</taxon>
        <taxon>Rubritalea</taxon>
    </lineage>
</organism>
<protein>
    <submittedName>
        <fullName evidence="6">Sulfatase</fullName>
    </submittedName>
</protein>
<dbReference type="PANTHER" id="PTHR42693">
    <property type="entry name" value="ARYLSULFATASE FAMILY MEMBER"/>
    <property type="match status" value="1"/>
</dbReference>
<dbReference type="Gene3D" id="3.30.1120.10">
    <property type="match status" value="1"/>
</dbReference>
<evidence type="ECO:0000256" key="4">
    <source>
        <dbReference type="ARBA" id="ARBA00022837"/>
    </source>
</evidence>
<evidence type="ECO:0000256" key="2">
    <source>
        <dbReference type="ARBA" id="ARBA00022723"/>
    </source>
</evidence>
<accession>A0ABW4ZEC3</accession>